<sequence length="54" mass="6334">SKNYGFAESPSMSAFNFSITNDLVLDLYNNEESDDAYEEIEFDRYLCEPIQKRN</sequence>
<comment type="caution">
    <text evidence="1">The sequence shown here is derived from an EMBL/GenBank/DDBJ whole genome shotgun (WGS) entry which is preliminary data.</text>
</comment>
<evidence type="ECO:0000313" key="2">
    <source>
        <dbReference type="Proteomes" id="UP000789901"/>
    </source>
</evidence>
<evidence type="ECO:0000313" key="1">
    <source>
        <dbReference type="EMBL" id="CAG8848612.1"/>
    </source>
</evidence>
<feature type="non-terminal residue" evidence="1">
    <location>
        <position position="1"/>
    </location>
</feature>
<keyword evidence="2" id="KW-1185">Reference proteome</keyword>
<organism evidence="1 2">
    <name type="scientific">Gigaspora margarita</name>
    <dbReference type="NCBI Taxonomy" id="4874"/>
    <lineage>
        <taxon>Eukaryota</taxon>
        <taxon>Fungi</taxon>
        <taxon>Fungi incertae sedis</taxon>
        <taxon>Mucoromycota</taxon>
        <taxon>Glomeromycotina</taxon>
        <taxon>Glomeromycetes</taxon>
        <taxon>Diversisporales</taxon>
        <taxon>Gigasporaceae</taxon>
        <taxon>Gigaspora</taxon>
    </lineage>
</organism>
<dbReference type="EMBL" id="CAJVQB010092797">
    <property type="protein sequence ID" value="CAG8848612.1"/>
    <property type="molecule type" value="Genomic_DNA"/>
</dbReference>
<reference evidence="1 2" key="1">
    <citation type="submission" date="2021-06" db="EMBL/GenBank/DDBJ databases">
        <authorList>
            <person name="Kallberg Y."/>
            <person name="Tangrot J."/>
            <person name="Rosling A."/>
        </authorList>
    </citation>
    <scope>NUCLEOTIDE SEQUENCE [LARGE SCALE GENOMIC DNA]</scope>
    <source>
        <strain evidence="1 2">120-4 pot B 10/14</strain>
    </source>
</reference>
<name>A0ABN7X7Z3_GIGMA</name>
<dbReference type="Proteomes" id="UP000789901">
    <property type="component" value="Unassembled WGS sequence"/>
</dbReference>
<accession>A0ABN7X7Z3</accession>
<protein>
    <submittedName>
        <fullName evidence="1">34759_t:CDS:1</fullName>
    </submittedName>
</protein>
<feature type="non-terminal residue" evidence="1">
    <location>
        <position position="54"/>
    </location>
</feature>
<gene>
    <name evidence="1" type="ORF">GMARGA_LOCUS39270</name>
</gene>
<proteinExistence type="predicted"/>